<evidence type="ECO:0008006" key="5">
    <source>
        <dbReference type="Google" id="ProtNLM"/>
    </source>
</evidence>
<feature type="compositionally biased region" description="Acidic residues" evidence="1">
    <location>
        <begin position="39"/>
        <end position="89"/>
    </location>
</feature>
<evidence type="ECO:0000256" key="1">
    <source>
        <dbReference type="SAM" id="MobiDB-lite"/>
    </source>
</evidence>
<sequence length="403" mass="41719">MVGAMNCRCPVFFTTIALVLAVGPSCTSGSGDGAGDSETVGDGDGDGDGDSGDGDGDSGDGDGDSGDGDGDSGDGDSGDGDGDSGDGDGDLPACAGYFPADAVWCQDITDAATTADSDTIAAWLEQAGWGNNDKFQIDFSLEVLEADADTPRRSFEATGAFYTPDCDYVEMPVPEVGAIEGEAGYECVSDGDCHLIVAARDENLLYEMWRANIIGGPGGEFFGGCLAVWDMSVVYGDEGRGQGCTSADAAGFPIAPLLFTADEVASGSIDHAIRFILPNAHIRELIYSPPATHSTGATSGPVEAPPYGVHLRLRGDYPIDDLPSEGAKVVARALQQYGMFLADGGQIALTGQSDRFTDNKWDGLLAPQDLVALRPIDFDVIDHGALLDWGEQSCERVPLGTPP</sequence>
<evidence type="ECO:0000313" key="3">
    <source>
        <dbReference type="EMBL" id="PRP92793.1"/>
    </source>
</evidence>
<accession>A0A2S9XIX0</accession>
<dbReference type="AlphaFoldDB" id="A0A2S9XIX0"/>
<comment type="caution">
    <text evidence="3">The sequence shown here is derived from an EMBL/GenBank/DDBJ whole genome shotgun (WGS) entry which is preliminary data.</text>
</comment>
<feature type="signal peptide" evidence="2">
    <location>
        <begin position="1"/>
        <end position="21"/>
    </location>
</feature>
<dbReference type="EMBL" id="PVNK01000204">
    <property type="protein sequence ID" value="PRP92793.1"/>
    <property type="molecule type" value="Genomic_DNA"/>
</dbReference>
<evidence type="ECO:0000256" key="2">
    <source>
        <dbReference type="SAM" id="SignalP"/>
    </source>
</evidence>
<evidence type="ECO:0000313" key="4">
    <source>
        <dbReference type="Proteomes" id="UP000237968"/>
    </source>
</evidence>
<organism evidence="3 4">
    <name type="scientific">Enhygromyxa salina</name>
    <dbReference type="NCBI Taxonomy" id="215803"/>
    <lineage>
        <taxon>Bacteria</taxon>
        <taxon>Pseudomonadati</taxon>
        <taxon>Myxococcota</taxon>
        <taxon>Polyangia</taxon>
        <taxon>Nannocystales</taxon>
        <taxon>Nannocystaceae</taxon>
        <taxon>Enhygromyxa</taxon>
    </lineage>
</organism>
<keyword evidence="4" id="KW-1185">Reference proteome</keyword>
<name>A0A2S9XIX0_9BACT</name>
<keyword evidence="2" id="KW-0732">Signal</keyword>
<gene>
    <name evidence="3" type="ORF">ENSA5_47060</name>
</gene>
<protein>
    <recommendedName>
        <fullName evidence="5">Endo-1,4-beta-xylanase A</fullName>
    </recommendedName>
</protein>
<feature type="chain" id="PRO_5015392998" description="Endo-1,4-beta-xylanase A" evidence="2">
    <location>
        <begin position="22"/>
        <end position="403"/>
    </location>
</feature>
<reference evidence="3 4" key="1">
    <citation type="submission" date="2018-03" db="EMBL/GenBank/DDBJ databases">
        <title>Draft Genome Sequences of the Obligatory Marine Myxobacteria Enhygromyxa salina SWB005.</title>
        <authorList>
            <person name="Poehlein A."/>
            <person name="Moghaddam J.A."/>
            <person name="Harms H."/>
            <person name="Alanjari M."/>
            <person name="Koenig G.M."/>
            <person name="Daniel R."/>
            <person name="Schaeberle T.F."/>
        </authorList>
    </citation>
    <scope>NUCLEOTIDE SEQUENCE [LARGE SCALE GENOMIC DNA]</scope>
    <source>
        <strain evidence="3 4">SWB005</strain>
    </source>
</reference>
<feature type="region of interest" description="Disordered" evidence="1">
    <location>
        <begin position="27"/>
        <end position="91"/>
    </location>
</feature>
<proteinExistence type="predicted"/>
<dbReference type="Proteomes" id="UP000237968">
    <property type="component" value="Unassembled WGS sequence"/>
</dbReference>